<evidence type="ECO:0000256" key="1">
    <source>
        <dbReference type="ARBA" id="ARBA00004448"/>
    </source>
</evidence>
<keyword evidence="7" id="KW-1133">Transmembrane helix</keyword>
<evidence type="ECO:0000256" key="6">
    <source>
        <dbReference type="ARBA" id="ARBA00022792"/>
    </source>
</evidence>
<feature type="repeat" description="Solcar" evidence="10">
    <location>
        <begin position="417"/>
        <end position="499"/>
    </location>
</feature>
<dbReference type="Gene3D" id="1.50.40.10">
    <property type="entry name" value="Mitochondrial carrier domain"/>
    <property type="match status" value="1"/>
</dbReference>
<name>A0A0G4EJT9_VITBC</name>
<keyword evidence="5" id="KW-0677">Repeat</keyword>
<evidence type="ECO:0000256" key="11">
    <source>
        <dbReference type="RuleBase" id="RU000488"/>
    </source>
</evidence>
<feature type="signal peptide" evidence="13">
    <location>
        <begin position="1"/>
        <end position="15"/>
    </location>
</feature>
<dbReference type="AlphaFoldDB" id="A0A0G4EJT9"/>
<dbReference type="InParanoid" id="A0A0G4EJT9"/>
<dbReference type="GO" id="GO:1990547">
    <property type="term" value="P:mitochondrial phosphate ion transmembrane transport"/>
    <property type="evidence" value="ECO:0007669"/>
    <property type="project" value="InterPro"/>
</dbReference>
<evidence type="ECO:0000256" key="9">
    <source>
        <dbReference type="ARBA" id="ARBA00023136"/>
    </source>
</evidence>
<evidence type="ECO:0008006" key="16">
    <source>
        <dbReference type="Google" id="ProtNLM"/>
    </source>
</evidence>
<dbReference type="VEuPathDB" id="CryptoDB:Vbra_20398"/>
<comment type="similarity">
    <text evidence="2 11">Belongs to the mitochondrial carrier (TC 2.A.29) family.</text>
</comment>
<dbReference type="EMBL" id="CDMY01000246">
    <property type="protein sequence ID" value="CEL96780.1"/>
    <property type="molecule type" value="Genomic_DNA"/>
</dbReference>
<evidence type="ECO:0000256" key="12">
    <source>
        <dbReference type="SAM" id="MobiDB-lite"/>
    </source>
</evidence>
<keyword evidence="13" id="KW-0732">Signal</keyword>
<protein>
    <recommendedName>
        <fullName evidence="16">Mitochondrial carrier protein</fullName>
    </recommendedName>
</protein>
<dbReference type="InterPro" id="IPR044677">
    <property type="entry name" value="SLC25A3/Pic2/Mir1-like"/>
</dbReference>
<dbReference type="STRING" id="1169540.A0A0G4EJT9"/>
<evidence type="ECO:0000256" key="5">
    <source>
        <dbReference type="ARBA" id="ARBA00022737"/>
    </source>
</evidence>
<keyword evidence="15" id="KW-1185">Reference proteome</keyword>
<evidence type="ECO:0000256" key="10">
    <source>
        <dbReference type="PROSITE-ProRule" id="PRU00282"/>
    </source>
</evidence>
<reference evidence="14 15" key="1">
    <citation type="submission" date="2014-11" db="EMBL/GenBank/DDBJ databases">
        <authorList>
            <person name="Zhu J."/>
            <person name="Qi W."/>
            <person name="Song R."/>
        </authorList>
    </citation>
    <scope>NUCLEOTIDE SEQUENCE [LARGE SCALE GENOMIC DNA]</scope>
</reference>
<dbReference type="Proteomes" id="UP000041254">
    <property type="component" value="Unassembled WGS sequence"/>
</dbReference>
<evidence type="ECO:0000256" key="7">
    <source>
        <dbReference type="ARBA" id="ARBA00022989"/>
    </source>
</evidence>
<proteinExistence type="inferred from homology"/>
<keyword evidence="3 11" id="KW-0813">Transport</keyword>
<keyword evidence="8" id="KW-0496">Mitochondrion</keyword>
<dbReference type="SUPFAM" id="SSF103506">
    <property type="entry name" value="Mitochondrial carrier"/>
    <property type="match status" value="1"/>
</dbReference>
<dbReference type="Pfam" id="PF00153">
    <property type="entry name" value="Mito_carr"/>
    <property type="match status" value="3"/>
</dbReference>
<gene>
    <name evidence="14" type="ORF">Vbra_20398</name>
</gene>
<evidence type="ECO:0000256" key="2">
    <source>
        <dbReference type="ARBA" id="ARBA00006375"/>
    </source>
</evidence>
<feature type="region of interest" description="Disordered" evidence="12">
    <location>
        <begin position="24"/>
        <end position="56"/>
    </location>
</feature>
<dbReference type="InterPro" id="IPR018108">
    <property type="entry name" value="MCP_transmembrane"/>
</dbReference>
<dbReference type="GO" id="GO:0005743">
    <property type="term" value="C:mitochondrial inner membrane"/>
    <property type="evidence" value="ECO:0007669"/>
    <property type="project" value="UniProtKB-SubCell"/>
</dbReference>
<dbReference type="PANTHER" id="PTHR45671">
    <property type="entry name" value="SOLUTE CARRIER FAMILY 25 (MITOCHONDRIAL CARRIER PHOSPHATE CARRIER), MEMBER 3, LIKE-RELATED-RELATED"/>
    <property type="match status" value="1"/>
</dbReference>
<keyword evidence="4 10" id="KW-0812">Transmembrane</keyword>
<sequence length="510" mass="55203">MRSGVVLLLHAAVNAALVCSRRAPSPHHAINHPSPRRVTQRRSDHPPLPTASSAAPALSLSRAAAAFVSPLNVRHPPLSPPGPPRDFRCADELSPCLPSATATPSTHTRLPCTPHRPRPSLSRPQRPPDGQRGSSRWPLTRLSHTFRHLDRRKDAAWQRLPSREVLVTYALHALRGLSVLAVIGLLVMGGAAAFAAGPAAPPKPLAFGKVLDANMSPVTTMSPSEFVRFAAAGAMCCGMTHLAVVPIDVVKTSAQANPKKYNKGWHGNTAMLLDEFGPSVLMRGAVPTLTGYSIQGIFKFGGNELIKRLLIGAFGMEWACGHRFLLVLMASFLAEVVADLFLCPFEATRIRMVADRTMPRNQVEVLGKIVQQEGILAPWKGLVPLMCRQLPYTMAKFATQDYLQKTAYLSFSFLTPPNLWISVGSGVVGGIMAAIVSQPADTVLSTELKKEGRSLNKAIKSIYTYKGLPGFFTGLKERSVMDAIIAGGQFFIYDSLKILLKIAPKDIVAR</sequence>
<evidence type="ECO:0000256" key="4">
    <source>
        <dbReference type="ARBA" id="ARBA00022692"/>
    </source>
</evidence>
<feature type="chain" id="PRO_5013288949" description="Mitochondrial carrier protein" evidence="13">
    <location>
        <begin position="16"/>
        <end position="510"/>
    </location>
</feature>
<dbReference type="PANTHER" id="PTHR45671:SF12">
    <property type="entry name" value="MITOCHONDRIAL PHOSPHATE CARRIER PROTEIN"/>
    <property type="match status" value="1"/>
</dbReference>
<feature type="repeat" description="Solcar" evidence="10">
    <location>
        <begin position="322"/>
        <end position="406"/>
    </location>
</feature>
<feature type="repeat" description="Solcar" evidence="10">
    <location>
        <begin position="224"/>
        <end position="309"/>
    </location>
</feature>
<keyword evidence="6" id="KW-0999">Mitochondrion inner membrane</keyword>
<accession>A0A0G4EJT9</accession>
<dbReference type="PhylomeDB" id="A0A0G4EJT9"/>
<evidence type="ECO:0000256" key="13">
    <source>
        <dbReference type="SAM" id="SignalP"/>
    </source>
</evidence>
<organism evidence="14 15">
    <name type="scientific">Vitrella brassicaformis (strain CCMP3155)</name>
    <dbReference type="NCBI Taxonomy" id="1169540"/>
    <lineage>
        <taxon>Eukaryota</taxon>
        <taxon>Sar</taxon>
        <taxon>Alveolata</taxon>
        <taxon>Colpodellida</taxon>
        <taxon>Vitrellaceae</taxon>
        <taxon>Vitrella</taxon>
    </lineage>
</organism>
<dbReference type="OrthoDB" id="427452at2759"/>
<keyword evidence="9 10" id="KW-0472">Membrane</keyword>
<dbReference type="OMA" id="MIADCIA"/>
<dbReference type="GO" id="GO:0005315">
    <property type="term" value="F:phosphate transmembrane transporter activity"/>
    <property type="evidence" value="ECO:0007669"/>
    <property type="project" value="InterPro"/>
</dbReference>
<dbReference type="PROSITE" id="PS50920">
    <property type="entry name" value="SOLCAR"/>
    <property type="match status" value="3"/>
</dbReference>
<comment type="subcellular location">
    <subcellularLocation>
        <location evidence="1">Mitochondrion inner membrane</location>
        <topology evidence="1">Multi-pass membrane protein</topology>
    </subcellularLocation>
</comment>
<evidence type="ECO:0000313" key="14">
    <source>
        <dbReference type="EMBL" id="CEL96780.1"/>
    </source>
</evidence>
<dbReference type="InterPro" id="IPR023395">
    <property type="entry name" value="MCP_dom_sf"/>
</dbReference>
<evidence type="ECO:0000256" key="8">
    <source>
        <dbReference type="ARBA" id="ARBA00023128"/>
    </source>
</evidence>
<evidence type="ECO:0000256" key="3">
    <source>
        <dbReference type="ARBA" id="ARBA00022448"/>
    </source>
</evidence>
<feature type="region of interest" description="Disordered" evidence="12">
    <location>
        <begin position="99"/>
        <end position="139"/>
    </location>
</feature>
<evidence type="ECO:0000313" key="15">
    <source>
        <dbReference type="Proteomes" id="UP000041254"/>
    </source>
</evidence>